<dbReference type="InterPro" id="IPR001054">
    <property type="entry name" value="A/G_cyclase"/>
</dbReference>
<dbReference type="PROSITE" id="PS50125">
    <property type="entry name" value="GUANYLATE_CYCLASE_2"/>
    <property type="match status" value="1"/>
</dbReference>
<dbReference type="GO" id="GO:0004016">
    <property type="term" value="F:adenylate cyclase activity"/>
    <property type="evidence" value="ECO:0007669"/>
    <property type="project" value="UniProtKB-EC"/>
</dbReference>
<organism evidence="3">
    <name type="scientific">uncultured Solirubrobacterales bacterium</name>
    <dbReference type="NCBI Taxonomy" id="768556"/>
    <lineage>
        <taxon>Bacteria</taxon>
        <taxon>Bacillati</taxon>
        <taxon>Actinomycetota</taxon>
        <taxon>Thermoleophilia</taxon>
        <taxon>Solirubrobacterales</taxon>
        <taxon>environmental samples</taxon>
    </lineage>
</organism>
<dbReference type="CDD" id="cd07302">
    <property type="entry name" value="CHD"/>
    <property type="match status" value="1"/>
</dbReference>
<keyword evidence="3" id="KW-0456">Lyase</keyword>
<accession>A0A6J4SEC9</accession>
<dbReference type="SMART" id="SM00044">
    <property type="entry name" value="CYCc"/>
    <property type="match status" value="1"/>
</dbReference>
<dbReference type="InterPro" id="IPR032026">
    <property type="entry name" value="Ad_Cy_reg"/>
</dbReference>
<comment type="similarity">
    <text evidence="1">Belongs to the adenylyl cyclase class-3 family.</text>
</comment>
<protein>
    <submittedName>
        <fullName evidence="3">Adenylate cyclase</fullName>
        <ecNumber evidence="3">4.6.1.1</ecNumber>
    </submittedName>
</protein>
<gene>
    <name evidence="3" type="ORF">AVDCRST_MAG45-706</name>
</gene>
<dbReference type="SUPFAM" id="SSF55073">
    <property type="entry name" value="Nucleotide cyclase"/>
    <property type="match status" value="1"/>
</dbReference>
<dbReference type="InterPro" id="IPR050697">
    <property type="entry name" value="Adenylyl/Guanylyl_Cyclase_3/4"/>
</dbReference>
<name>A0A6J4SEC9_9ACTN</name>
<evidence type="ECO:0000259" key="2">
    <source>
        <dbReference type="PROSITE" id="PS50125"/>
    </source>
</evidence>
<dbReference type="GO" id="GO:0035556">
    <property type="term" value="P:intracellular signal transduction"/>
    <property type="evidence" value="ECO:0007669"/>
    <property type="project" value="InterPro"/>
</dbReference>
<dbReference type="InterPro" id="IPR029787">
    <property type="entry name" value="Nucleotide_cyclase"/>
</dbReference>
<evidence type="ECO:0000256" key="1">
    <source>
        <dbReference type="ARBA" id="ARBA00005381"/>
    </source>
</evidence>
<reference evidence="3" key="1">
    <citation type="submission" date="2020-02" db="EMBL/GenBank/DDBJ databases">
        <authorList>
            <person name="Meier V. D."/>
        </authorList>
    </citation>
    <scope>NUCLEOTIDE SEQUENCE</scope>
    <source>
        <strain evidence="3">AVDCRST_MAG45</strain>
    </source>
</reference>
<dbReference type="Gene3D" id="3.30.70.1230">
    <property type="entry name" value="Nucleotide cyclase"/>
    <property type="match status" value="1"/>
</dbReference>
<evidence type="ECO:0000313" key="3">
    <source>
        <dbReference type="EMBL" id="CAA9490284.1"/>
    </source>
</evidence>
<dbReference type="Pfam" id="PF16701">
    <property type="entry name" value="Ad_Cy_reg"/>
    <property type="match status" value="1"/>
</dbReference>
<dbReference type="Pfam" id="PF00211">
    <property type="entry name" value="Guanylate_cyc"/>
    <property type="match status" value="1"/>
</dbReference>
<dbReference type="EC" id="4.6.1.1" evidence="3"/>
<dbReference type="EMBL" id="CADCVU010000064">
    <property type="protein sequence ID" value="CAA9490284.1"/>
    <property type="molecule type" value="Genomic_DNA"/>
</dbReference>
<sequence>MRRPSPDDLRESLAGLQSLANRARPSGGQSVDLEAEGLLEDLEGEETREARVELLEQLLDAGVGVEELKSAVAEERLTLLPVERVLSGDGEYTLAQVAERGGLDLDVLRRHLVALGLGRNDDEEQRYDDDDVEAARLIRQFYDAGLPEDGLFEVARVLGQGMARTAEAMRTMVAEAFIQPGDTERDLGLRYAEAVEQLSPMADPLLTYVLRLHLLELVRSDVVDRATLSSGRFPDATEVTVCFADLVGFTRLGEEITADELERVAKRLTEMASEQAAGPVRFVKTIGDAVMLVSPEPQPLLDAALNLVEQAGEKGERFPPLRAGVAIGQALSRGGDWYGRPVNLASRVAEIARTGSVVATGDVRKHLDEEARGRLEWSRAGRRRIKGIEKPVALFRVRRTAGDRDSAPDSEG</sequence>
<feature type="domain" description="Guanylate cyclase" evidence="2">
    <location>
        <begin position="240"/>
        <end position="349"/>
    </location>
</feature>
<dbReference type="PANTHER" id="PTHR43081">
    <property type="entry name" value="ADENYLATE CYCLASE, TERMINAL-DIFFERENTIATION SPECIFIC-RELATED"/>
    <property type="match status" value="1"/>
</dbReference>
<dbReference type="GO" id="GO:0006171">
    <property type="term" value="P:cAMP biosynthetic process"/>
    <property type="evidence" value="ECO:0007669"/>
    <property type="project" value="TreeGrafter"/>
</dbReference>
<dbReference type="PANTHER" id="PTHR43081:SF19">
    <property type="entry name" value="PH-SENSITIVE ADENYLATE CYCLASE RV1264"/>
    <property type="match status" value="1"/>
</dbReference>
<dbReference type="AlphaFoldDB" id="A0A6J4SEC9"/>
<proteinExistence type="inferred from homology"/>